<protein>
    <submittedName>
        <fullName evidence="12">(pine wood nematode) hypothetical protein</fullName>
    </submittedName>
</protein>
<feature type="transmembrane region" description="Helical" evidence="8">
    <location>
        <begin position="331"/>
        <end position="352"/>
    </location>
</feature>
<dbReference type="PANTHER" id="PTHR23130:SF171">
    <property type="entry name" value="OS01G0895300 PROTEIN"/>
    <property type="match status" value="1"/>
</dbReference>
<dbReference type="Proteomes" id="UP000659654">
    <property type="component" value="Unassembled WGS sequence"/>
</dbReference>
<dbReference type="PROSITE" id="PS50939">
    <property type="entry name" value="CYTOCHROME_B561"/>
    <property type="match status" value="1"/>
</dbReference>
<evidence type="ECO:0000256" key="8">
    <source>
        <dbReference type="SAM" id="Phobius"/>
    </source>
</evidence>
<proteinExistence type="predicted"/>
<evidence type="ECO:0000256" key="4">
    <source>
        <dbReference type="ARBA" id="ARBA00022729"/>
    </source>
</evidence>
<evidence type="ECO:0000256" key="2">
    <source>
        <dbReference type="ARBA" id="ARBA00022448"/>
    </source>
</evidence>
<evidence type="ECO:0000313" key="12">
    <source>
        <dbReference type="EMBL" id="CAD5215551.1"/>
    </source>
</evidence>
<dbReference type="EMBL" id="CAJFCV020000002">
    <property type="protein sequence ID" value="CAG9097477.1"/>
    <property type="molecule type" value="Genomic_DNA"/>
</dbReference>
<evidence type="ECO:0000259" key="10">
    <source>
        <dbReference type="PROSITE" id="PS50836"/>
    </source>
</evidence>
<dbReference type="InterPro" id="IPR006593">
    <property type="entry name" value="Cyt_b561/ferric_Rdtase_TM"/>
</dbReference>
<dbReference type="SMART" id="SM00665">
    <property type="entry name" value="B561"/>
    <property type="match status" value="1"/>
</dbReference>
<keyword evidence="3 8" id="KW-0812">Transmembrane</keyword>
<keyword evidence="6 8" id="KW-1133">Transmembrane helix</keyword>
<evidence type="ECO:0000256" key="7">
    <source>
        <dbReference type="ARBA" id="ARBA00023136"/>
    </source>
</evidence>
<evidence type="ECO:0000259" key="11">
    <source>
        <dbReference type="PROSITE" id="PS50939"/>
    </source>
</evidence>
<dbReference type="PANTHER" id="PTHR23130">
    <property type="entry name" value="CYTOCHROME B561 AND DOMON DOMAIN-CONTAINING PROTEIN"/>
    <property type="match status" value="1"/>
</dbReference>
<dbReference type="Proteomes" id="UP000582659">
    <property type="component" value="Unassembled WGS sequence"/>
</dbReference>
<comment type="subcellular location">
    <subcellularLocation>
        <location evidence="1">Membrane</location>
    </subcellularLocation>
</comment>
<feature type="domain" description="Cytochrome b561" evidence="11">
    <location>
        <begin position="213"/>
        <end position="426"/>
    </location>
</feature>
<keyword evidence="2" id="KW-0813">Transport</keyword>
<reference evidence="12" key="1">
    <citation type="submission" date="2020-09" db="EMBL/GenBank/DDBJ databases">
        <authorList>
            <person name="Kikuchi T."/>
        </authorList>
    </citation>
    <scope>NUCLEOTIDE SEQUENCE</scope>
    <source>
        <strain evidence="12">Ka4C1</strain>
    </source>
</reference>
<feature type="transmembrane region" description="Helical" evidence="8">
    <location>
        <begin position="246"/>
        <end position="271"/>
    </location>
</feature>
<dbReference type="Pfam" id="PF03188">
    <property type="entry name" value="Cytochrom_B561"/>
    <property type="match status" value="1"/>
</dbReference>
<evidence type="ECO:0000256" key="9">
    <source>
        <dbReference type="SAM" id="SignalP"/>
    </source>
</evidence>
<feature type="transmembrane region" description="Helical" evidence="8">
    <location>
        <begin position="462"/>
        <end position="483"/>
    </location>
</feature>
<keyword evidence="5" id="KW-0249">Electron transport</keyword>
<evidence type="ECO:0000256" key="6">
    <source>
        <dbReference type="ARBA" id="ARBA00022989"/>
    </source>
</evidence>
<feature type="domain" description="DOMON" evidence="10">
    <location>
        <begin position="51"/>
        <end position="186"/>
    </location>
</feature>
<comment type="caution">
    <text evidence="12">The sequence shown here is derived from an EMBL/GenBank/DDBJ whole genome shotgun (WGS) entry which is preliminary data.</text>
</comment>
<dbReference type="EMBL" id="CAJFDI010000002">
    <property type="protein sequence ID" value="CAD5215551.1"/>
    <property type="molecule type" value="Genomic_DNA"/>
</dbReference>
<evidence type="ECO:0000313" key="13">
    <source>
        <dbReference type="Proteomes" id="UP000659654"/>
    </source>
</evidence>
<dbReference type="CDD" id="cd08760">
    <property type="entry name" value="Cyt_b561_FRRS1_like"/>
    <property type="match status" value="1"/>
</dbReference>
<organism evidence="12 13">
    <name type="scientific">Bursaphelenchus xylophilus</name>
    <name type="common">Pinewood nematode worm</name>
    <name type="synonym">Aphelenchoides xylophilus</name>
    <dbReference type="NCBI Taxonomy" id="6326"/>
    <lineage>
        <taxon>Eukaryota</taxon>
        <taxon>Metazoa</taxon>
        <taxon>Ecdysozoa</taxon>
        <taxon>Nematoda</taxon>
        <taxon>Chromadorea</taxon>
        <taxon>Rhabditida</taxon>
        <taxon>Tylenchina</taxon>
        <taxon>Tylenchomorpha</taxon>
        <taxon>Aphelenchoidea</taxon>
        <taxon>Aphelenchoididae</taxon>
        <taxon>Bursaphelenchus</taxon>
    </lineage>
</organism>
<dbReference type="OrthoDB" id="6372137at2759"/>
<feature type="signal peptide" evidence="9">
    <location>
        <begin position="1"/>
        <end position="16"/>
    </location>
</feature>
<name>A0A7I8WR12_BURXY</name>
<dbReference type="AlphaFoldDB" id="A0A7I8WR12"/>
<feature type="transmembrane region" description="Helical" evidence="8">
    <location>
        <begin position="291"/>
        <end position="311"/>
    </location>
</feature>
<gene>
    <name evidence="12" type="ORF">BXYJ_LOCUS4086</name>
</gene>
<evidence type="ECO:0000256" key="1">
    <source>
        <dbReference type="ARBA" id="ARBA00004370"/>
    </source>
</evidence>
<feature type="transmembrane region" description="Helical" evidence="8">
    <location>
        <begin position="401"/>
        <end position="424"/>
    </location>
</feature>
<dbReference type="GO" id="GO:0016020">
    <property type="term" value="C:membrane"/>
    <property type="evidence" value="ECO:0007669"/>
    <property type="project" value="UniProtKB-SubCell"/>
</dbReference>
<evidence type="ECO:0000256" key="3">
    <source>
        <dbReference type="ARBA" id="ARBA00022692"/>
    </source>
</evidence>
<dbReference type="InterPro" id="IPR005018">
    <property type="entry name" value="DOMON_domain"/>
</dbReference>
<dbReference type="PROSITE" id="PS50836">
    <property type="entry name" value="DOMON"/>
    <property type="match status" value="1"/>
</dbReference>
<keyword evidence="13" id="KW-1185">Reference proteome</keyword>
<accession>A0A7I8WR12</accession>
<dbReference type="Gene3D" id="1.20.120.1770">
    <property type="match status" value="1"/>
</dbReference>
<feature type="transmembrane region" description="Helical" evidence="8">
    <location>
        <begin position="364"/>
        <end position="389"/>
    </location>
</feature>
<sequence>MFVLLLIFFLLYLVKSDNFVQQRFKCYDGRDGSGTGCWIIPNECYTTDQTCLSALSWVVESSYITFTFAVYNDDLHKYLNTYGGYYVALGLSLDETMGADTVIVCVTNAMGNSTVYLSWNDGTHNYRLYKESDLLISQAEVSAAGKITCQWRWNLDAYNQLPADSLSKIYNLSDNSIEYHFLLARGSADAYTYNIHMHSISPGNLYPFISTETTTFCSPSCSQPSYDWLTDFKQDQSFSQLTKQKFILTHLILMLILLFVLFPTSIMIARFGKDYLNRCCHQFVWFQLHRLINSLGFCCLSVAIFLIFYQSDRNTFKCTEMCEIYAYFQQLHTILGTIIGSLVISQIVAGYCRPSVSAVSRKAWNLLHTFTGYIIYIGFSANAFIGVQLQKIGLTEYYGRLPVYILIVGLSVTIIMFICCEWIVHSEKFLARDPDRIERFYNPAEEQSDEIPEQNIPKTPMILILFNLITGIMVVLSLTIMVVKASRLKGFNL</sequence>
<evidence type="ECO:0000256" key="5">
    <source>
        <dbReference type="ARBA" id="ARBA00022982"/>
    </source>
</evidence>
<feature type="chain" id="PRO_5036204412" evidence="9">
    <location>
        <begin position="17"/>
        <end position="493"/>
    </location>
</feature>
<keyword evidence="4 9" id="KW-0732">Signal</keyword>
<keyword evidence="7 8" id="KW-0472">Membrane</keyword>